<keyword evidence="3" id="KW-1185">Reference proteome</keyword>
<feature type="domain" description="Ketoreductase" evidence="1">
    <location>
        <begin position="4"/>
        <end position="151"/>
    </location>
</feature>
<accession>A0A521ERA0</accession>
<evidence type="ECO:0000313" key="3">
    <source>
        <dbReference type="Proteomes" id="UP000316030"/>
    </source>
</evidence>
<evidence type="ECO:0000259" key="1">
    <source>
        <dbReference type="SMART" id="SM00822"/>
    </source>
</evidence>
<dbReference type="GO" id="GO:0005737">
    <property type="term" value="C:cytoplasm"/>
    <property type="evidence" value="ECO:0007669"/>
    <property type="project" value="TreeGrafter"/>
</dbReference>
<dbReference type="InterPro" id="IPR057326">
    <property type="entry name" value="KR_dom"/>
</dbReference>
<evidence type="ECO:0000313" key="2">
    <source>
        <dbReference type="EMBL" id="SMO85630.1"/>
    </source>
</evidence>
<dbReference type="Proteomes" id="UP000316030">
    <property type="component" value="Unassembled WGS sequence"/>
</dbReference>
<dbReference type="Gene3D" id="3.40.50.720">
    <property type="entry name" value="NAD(P)-binding Rossmann-like Domain"/>
    <property type="match status" value="1"/>
</dbReference>
<gene>
    <name evidence="2" type="ORF">SAMN06265173_11830</name>
</gene>
<dbReference type="InterPro" id="IPR001509">
    <property type="entry name" value="Epimerase_deHydtase"/>
</dbReference>
<dbReference type="OrthoDB" id="7836994at2"/>
<dbReference type="SUPFAM" id="SSF51735">
    <property type="entry name" value="NAD(P)-binding Rossmann-fold domains"/>
    <property type="match status" value="1"/>
</dbReference>
<dbReference type="AlphaFoldDB" id="A0A521ERA0"/>
<name>A0A521ERA0_9RHOB</name>
<dbReference type="InterPro" id="IPR036291">
    <property type="entry name" value="NAD(P)-bd_dom_sf"/>
</dbReference>
<dbReference type="SMART" id="SM00822">
    <property type="entry name" value="PKS_KR"/>
    <property type="match status" value="1"/>
</dbReference>
<dbReference type="InterPro" id="IPR051783">
    <property type="entry name" value="NAD(P)-dependent_oxidoreduct"/>
</dbReference>
<dbReference type="PANTHER" id="PTHR48079:SF6">
    <property type="entry name" value="NAD(P)-BINDING DOMAIN-CONTAINING PROTEIN-RELATED"/>
    <property type="match status" value="1"/>
</dbReference>
<reference evidence="2 3" key="1">
    <citation type="submission" date="2017-05" db="EMBL/GenBank/DDBJ databases">
        <authorList>
            <person name="Varghese N."/>
            <person name="Submissions S."/>
        </authorList>
    </citation>
    <scope>NUCLEOTIDE SEQUENCE [LARGE SCALE GENOMIC DNA]</scope>
    <source>
        <strain evidence="2 3">DSM 29506</strain>
    </source>
</reference>
<dbReference type="RefSeq" id="WP_142493973.1">
    <property type="nucleotide sequence ID" value="NZ_FXTO01000018.1"/>
</dbReference>
<organism evidence="2 3">
    <name type="scientific">Thalassovita litoralis</name>
    <dbReference type="NCBI Taxonomy" id="1010611"/>
    <lineage>
        <taxon>Bacteria</taxon>
        <taxon>Pseudomonadati</taxon>
        <taxon>Pseudomonadota</taxon>
        <taxon>Alphaproteobacteria</taxon>
        <taxon>Rhodobacterales</taxon>
        <taxon>Roseobacteraceae</taxon>
        <taxon>Thalassovita</taxon>
    </lineage>
</organism>
<proteinExistence type="predicted"/>
<protein>
    <submittedName>
        <fullName evidence="2">Nucleoside-diphosphate-sugar epimerase</fullName>
    </submittedName>
</protein>
<dbReference type="PANTHER" id="PTHR48079">
    <property type="entry name" value="PROTEIN YEEZ"/>
    <property type="match status" value="1"/>
</dbReference>
<dbReference type="EMBL" id="FXTO01000018">
    <property type="protein sequence ID" value="SMO85630.1"/>
    <property type="molecule type" value="Genomic_DNA"/>
</dbReference>
<sequence>MGPMTIMITGAAGYVGRACVSEARAGGHHVVAVVRLASVAPDDWTGDDEIEIVEADLSTPDCVPVLNMLGVDAVIHAAASLTGNDAEQERTTLAGTRNLLQAMETADDPPRLVLVSSMSVYSGMGLKPFAVVDETTPLEDKGTARDAYCRAKLEQERITAESAMDLGAELRIMRVGAVYGPERLWNAHIGAGFGPLLLRLGRDGEIPLAHVDYVAHALIRAAETPVPDSPDGALEVLNVVEDDLPDRVRFLNAMSRSGWPKLLLPIPWRVFDGLAWLLQVWPCRPGLLRRETLRARMFPVTYPNTRLRARLGLGPSDLFERSFALAMGDKRTGEN</sequence>
<dbReference type="Pfam" id="PF01370">
    <property type="entry name" value="Epimerase"/>
    <property type="match status" value="1"/>
</dbReference>
<dbReference type="GO" id="GO:0004029">
    <property type="term" value="F:aldehyde dehydrogenase (NAD+) activity"/>
    <property type="evidence" value="ECO:0007669"/>
    <property type="project" value="TreeGrafter"/>
</dbReference>